<proteinExistence type="predicted"/>
<reference evidence="1" key="1">
    <citation type="submission" date="2013-05" db="EMBL/GenBank/DDBJ databases">
        <title>Genome assembly of Cystobacter fuscus DSM 2262.</title>
        <authorList>
            <person name="Sharma G."/>
            <person name="Khatri I."/>
            <person name="Kaur C."/>
            <person name="Mayilraj S."/>
            <person name="Subramanian S."/>
        </authorList>
    </citation>
    <scope>NUCLEOTIDE SEQUENCE [LARGE SCALE GENOMIC DNA]</scope>
    <source>
        <strain evidence="1">DSM 2262</strain>
    </source>
</reference>
<sequence length="75" mass="8873">MSWVDLNGWWRRNPRGWRGLHPPPLGPAELWSDLRWHRALYVEDGLPLRQQAMFLALRVVQRVSYNLGWRAGGRP</sequence>
<name>S9Q119_CYSF2</name>
<dbReference type="EMBL" id="ANAH02000075">
    <property type="protein sequence ID" value="EPX54954.1"/>
    <property type="molecule type" value="Genomic_DNA"/>
</dbReference>
<protein>
    <submittedName>
        <fullName evidence="1">Uncharacterized protein</fullName>
    </submittedName>
</protein>
<dbReference type="Proteomes" id="UP000011682">
    <property type="component" value="Unassembled WGS sequence"/>
</dbReference>
<keyword evidence="2" id="KW-1185">Reference proteome</keyword>
<organism evidence="1 2">
    <name type="scientific">Cystobacter fuscus (strain ATCC 25194 / DSM 2262 / NBRC 100088 / M29)</name>
    <dbReference type="NCBI Taxonomy" id="1242864"/>
    <lineage>
        <taxon>Bacteria</taxon>
        <taxon>Pseudomonadati</taxon>
        <taxon>Myxococcota</taxon>
        <taxon>Myxococcia</taxon>
        <taxon>Myxococcales</taxon>
        <taxon>Cystobacterineae</taxon>
        <taxon>Archangiaceae</taxon>
        <taxon>Cystobacter</taxon>
    </lineage>
</organism>
<gene>
    <name evidence="1" type="ORF">D187_009693</name>
</gene>
<dbReference type="AlphaFoldDB" id="S9Q119"/>
<comment type="caution">
    <text evidence="1">The sequence shown here is derived from an EMBL/GenBank/DDBJ whole genome shotgun (WGS) entry which is preliminary data.</text>
</comment>
<accession>S9Q119</accession>
<evidence type="ECO:0000313" key="2">
    <source>
        <dbReference type="Proteomes" id="UP000011682"/>
    </source>
</evidence>
<evidence type="ECO:0000313" key="1">
    <source>
        <dbReference type="EMBL" id="EPX54954.1"/>
    </source>
</evidence>